<organism evidence="2 3">
    <name type="scientific">Ostreobium quekettii</name>
    <dbReference type="NCBI Taxonomy" id="121088"/>
    <lineage>
        <taxon>Eukaryota</taxon>
        <taxon>Viridiplantae</taxon>
        <taxon>Chlorophyta</taxon>
        <taxon>core chlorophytes</taxon>
        <taxon>Ulvophyceae</taxon>
        <taxon>TCBD clade</taxon>
        <taxon>Bryopsidales</taxon>
        <taxon>Ostreobineae</taxon>
        <taxon>Ostreobiaceae</taxon>
        <taxon>Ostreobium</taxon>
    </lineage>
</organism>
<evidence type="ECO:0000256" key="1">
    <source>
        <dbReference type="SAM" id="MobiDB-lite"/>
    </source>
</evidence>
<dbReference type="Proteomes" id="UP000708148">
    <property type="component" value="Unassembled WGS sequence"/>
</dbReference>
<reference evidence="2" key="1">
    <citation type="submission" date="2020-12" db="EMBL/GenBank/DDBJ databases">
        <authorList>
            <person name="Iha C."/>
        </authorList>
    </citation>
    <scope>NUCLEOTIDE SEQUENCE</scope>
</reference>
<name>A0A8S1JAK0_9CHLO</name>
<dbReference type="EMBL" id="CAJHUC010002925">
    <property type="protein sequence ID" value="CAD7704550.1"/>
    <property type="molecule type" value="Genomic_DNA"/>
</dbReference>
<feature type="compositionally biased region" description="Basic and acidic residues" evidence="1">
    <location>
        <begin position="1"/>
        <end position="15"/>
    </location>
</feature>
<accession>A0A8S1JAK0</accession>
<protein>
    <submittedName>
        <fullName evidence="2">Uncharacterized protein</fullName>
    </submittedName>
</protein>
<gene>
    <name evidence="2" type="ORF">OSTQU699_LOCUS9905</name>
</gene>
<dbReference type="OrthoDB" id="2122982at2759"/>
<evidence type="ECO:0000313" key="3">
    <source>
        <dbReference type="Proteomes" id="UP000708148"/>
    </source>
</evidence>
<evidence type="ECO:0000313" key="2">
    <source>
        <dbReference type="EMBL" id="CAD7704550.1"/>
    </source>
</evidence>
<dbReference type="AlphaFoldDB" id="A0A8S1JAK0"/>
<keyword evidence="3" id="KW-1185">Reference proteome</keyword>
<feature type="compositionally biased region" description="Basic residues" evidence="1">
    <location>
        <begin position="24"/>
        <end position="35"/>
    </location>
</feature>
<sequence>MDVKEEPPSAERREQAQPCDATRKTRKTGPKRKKAGCGDDGDGQAKRKRAKAAAEPVEKRLSSVGKTVPWRPHPNEKTRQRILRALPGSAHRMFLLEHKVVTPIGSPGGGVEEFVVLGATANGEMNNHRLYFLPHVSYSRRVVHDISYQHGVEHS</sequence>
<feature type="region of interest" description="Disordered" evidence="1">
    <location>
        <begin position="1"/>
        <end position="77"/>
    </location>
</feature>
<proteinExistence type="predicted"/>
<comment type="caution">
    <text evidence="2">The sequence shown here is derived from an EMBL/GenBank/DDBJ whole genome shotgun (WGS) entry which is preliminary data.</text>
</comment>